<evidence type="ECO:0008006" key="4">
    <source>
        <dbReference type="Google" id="ProtNLM"/>
    </source>
</evidence>
<proteinExistence type="predicted"/>
<feature type="region of interest" description="Disordered" evidence="1">
    <location>
        <begin position="575"/>
        <end position="668"/>
    </location>
</feature>
<organism evidence="2 3">
    <name type="scientific">Paraconiothyrium brasiliense</name>
    <dbReference type="NCBI Taxonomy" id="300254"/>
    <lineage>
        <taxon>Eukaryota</taxon>
        <taxon>Fungi</taxon>
        <taxon>Dikarya</taxon>
        <taxon>Ascomycota</taxon>
        <taxon>Pezizomycotina</taxon>
        <taxon>Dothideomycetes</taxon>
        <taxon>Pleosporomycetidae</taxon>
        <taxon>Pleosporales</taxon>
        <taxon>Massarineae</taxon>
        <taxon>Didymosphaeriaceae</taxon>
        <taxon>Paraconiothyrium</taxon>
    </lineage>
</organism>
<accession>A0ABR3S923</accession>
<evidence type="ECO:0000313" key="2">
    <source>
        <dbReference type="EMBL" id="KAL1613186.1"/>
    </source>
</evidence>
<feature type="compositionally biased region" description="Basic and acidic residues" evidence="1">
    <location>
        <begin position="603"/>
        <end position="619"/>
    </location>
</feature>
<dbReference type="EMBL" id="JAKJXO020000001">
    <property type="protein sequence ID" value="KAL1613186.1"/>
    <property type="molecule type" value="Genomic_DNA"/>
</dbReference>
<reference evidence="2 3" key="1">
    <citation type="submission" date="2024-02" db="EMBL/GenBank/DDBJ databases">
        <title>De novo assembly and annotation of 12 fungi associated with fruit tree decline syndrome in Ontario, Canada.</title>
        <authorList>
            <person name="Sulman M."/>
            <person name="Ellouze W."/>
            <person name="Ilyukhin E."/>
        </authorList>
    </citation>
    <scope>NUCLEOTIDE SEQUENCE [LARGE SCALE GENOMIC DNA]</scope>
    <source>
        <strain evidence="2 3">M42-189</strain>
    </source>
</reference>
<evidence type="ECO:0000256" key="1">
    <source>
        <dbReference type="SAM" id="MobiDB-lite"/>
    </source>
</evidence>
<protein>
    <recommendedName>
        <fullName evidence="4">F-box domain-containing protein</fullName>
    </recommendedName>
</protein>
<comment type="caution">
    <text evidence="2">The sequence shown here is derived from an EMBL/GenBank/DDBJ whole genome shotgun (WGS) entry which is preliminary data.</text>
</comment>
<feature type="compositionally biased region" description="Basic and acidic residues" evidence="1">
    <location>
        <begin position="575"/>
        <end position="594"/>
    </location>
</feature>
<dbReference type="Proteomes" id="UP001521785">
    <property type="component" value="Unassembled WGS sequence"/>
</dbReference>
<keyword evidence="3" id="KW-1185">Reference proteome</keyword>
<evidence type="ECO:0000313" key="3">
    <source>
        <dbReference type="Proteomes" id="UP001521785"/>
    </source>
</evidence>
<name>A0ABR3S923_9PLEO</name>
<gene>
    <name evidence="2" type="ORF">SLS60_001418</name>
</gene>
<sequence length="668" mass="75637">MAELSRKLEDCPKEVLVQIAYQASSARDAVALMQTCRAFYELLAGELLKDLPVTQLRTLNVDTIKRYGTKTKNLILHHSHGDPDLPMKCLLEETLRDLLEIFHDSESLEVFGFTNASSIPNEFYAQIVKLLKSEISLRLLVLPENVKKDWQNDTESLFGAHVRVRRGGPEQTTQGFYSGAQRVREHPTTKGEGRGRKYFDIYFHNACDLGTIKAALTQPGSTVEEANIFGPRAMTSEAAVEDWQVMCDRMGLKTEDLNELGLHECLLGPVSPLANLKLSEKLGALSIVNSVSSWSMLDTIEAGLPEEMDSFSTNTLLAKLREMHANDPSTGMYKFIYRQNLRNGTAEAPNDPLSNETLKSFIKHSPRWRVLCIQHNLTYDGSMADFARPTLEYAAFRFANQQFRATEVKQFADGSRNLLWLGLYINAFTRVLEEHKLPTTFEQDIEHIARSMRTMRKLRVLCVYAQPDQNGSWLKHNPLIDRAITALARQCVKKNLPLDYIHLVVRRVDYDESRWHKIPAAITYIINRSVPVFKSGHKDVSAVRIDTLPESVNEDLETMGGGKRRTMRHILRDTMDHLHVTPEDMQKRDAARARREAKRVKKRQFDQAKEARESSDRTGLEAPLEEEEGGVTEHDEQGLGSKRKASPALPDESPSSPKAPKLVDSAEE</sequence>